<accession>A0AAV1KGN9</accession>
<dbReference type="EMBL" id="CAVLGL010000024">
    <property type="protein sequence ID" value="CAK1580921.1"/>
    <property type="molecule type" value="Genomic_DNA"/>
</dbReference>
<sequence length="189" mass="22458">MLRSFWKSPNILSNLKQKEVRFPEKLKGTLLEKWADYWKNLFIDYRQMLQDLRSDIQEEPKKAFVWATGLATIYALTRNNPNELDFRDNLKHINNEVILVSEECVNPKSIEHLRFIERCYNEGVIHYKNLGIASVIYVSEINDACNLYRSQCSYLQPSFFSFLSRIIDIGFLGKWWNIYIKTTNYDVNL</sequence>
<name>A0AAV1KGN9_9NEOP</name>
<comment type="caution">
    <text evidence="1">The sequence shown here is derived from an EMBL/GenBank/DDBJ whole genome shotgun (WGS) entry which is preliminary data.</text>
</comment>
<dbReference type="PANTHER" id="PTHR21435:SF1">
    <property type="entry name" value="MITOCHONDRIAL IMPORT INNER MEMBRANE TRANSLOCASE SUBUNIT TIM29"/>
    <property type="match status" value="1"/>
</dbReference>
<dbReference type="InterPro" id="IPR019322">
    <property type="entry name" value="TIMM29"/>
</dbReference>
<dbReference type="GO" id="GO:0045039">
    <property type="term" value="P:protein insertion into mitochondrial inner membrane"/>
    <property type="evidence" value="ECO:0007669"/>
    <property type="project" value="TreeGrafter"/>
</dbReference>
<evidence type="ECO:0008006" key="3">
    <source>
        <dbReference type="Google" id="ProtNLM"/>
    </source>
</evidence>
<organism evidence="1 2">
    <name type="scientific">Parnassius mnemosyne</name>
    <name type="common">clouded apollo</name>
    <dbReference type="NCBI Taxonomy" id="213953"/>
    <lineage>
        <taxon>Eukaryota</taxon>
        <taxon>Metazoa</taxon>
        <taxon>Ecdysozoa</taxon>
        <taxon>Arthropoda</taxon>
        <taxon>Hexapoda</taxon>
        <taxon>Insecta</taxon>
        <taxon>Pterygota</taxon>
        <taxon>Neoptera</taxon>
        <taxon>Endopterygota</taxon>
        <taxon>Lepidoptera</taxon>
        <taxon>Glossata</taxon>
        <taxon>Ditrysia</taxon>
        <taxon>Papilionoidea</taxon>
        <taxon>Papilionidae</taxon>
        <taxon>Parnassiinae</taxon>
        <taxon>Parnassini</taxon>
        <taxon>Parnassius</taxon>
        <taxon>Driopa</taxon>
    </lineage>
</organism>
<dbReference type="PANTHER" id="PTHR21435">
    <property type="entry name" value="MITOCHONDRIAL IMPORT INNER MEMBRANE TRANSLOCASE SUBUNIT TIM29"/>
    <property type="match status" value="1"/>
</dbReference>
<proteinExistence type="predicted"/>
<keyword evidence="2" id="KW-1185">Reference proteome</keyword>
<dbReference type="Pfam" id="PF10171">
    <property type="entry name" value="Tim29"/>
    <property type="match status" value="1"/>
</dbReference>
<dbReference type="Proteomes" id="UP001314205">
    <property type="component" value="Unassembled WGS sequence"/>
</dbReference>
<gene>
    <name evidence="1" type="ORF">PARMNEM_LOCUS2654</name>
</gene>
<dbReference type="GO" id="GO:0042721">
    <property type="term" value="C:TIM22 mitochondrial import inner membrane insertion complex"/>
    <property type="evidence" value="ECO:0007669"/>
    <property type="project" value="InterPro"/>
</dbReference>
<protein>
    <recommendedName>
        <fullName evidence="3">Mitochondrial import inner membrane translocase subunit Tim29</fullName>
    </recommendedName>
</protein>
<evidence type="ECO:0000313" key="2">
    <source>
        <dbReference type="Proteomes" id="UP001314205"/>
    </source>
</evidence>
<reference evidence="1 2" key="1">
    <citation type="submission" date="2023-11" db="EMBL/GenBank/DDBJ databases">
        <authorList>
            <person name="Hedman E."/>
            <person name="Englund M."/>
            <person name="Stromberg M."/>
            <person name="Nyberg Akerstrom W."/>
            <person name="Nylinder S."/>
            <person name="Jareborg N."/>
            <person name="Kallberg Y."/>
            <person name="Kronander E."/>
        </authorList>
    </citation>
    <scope>NUCLEOTIDE SEQUENCE [LARGE SCALE GENOMIC DNA]</scope>
</reference>
<evidence type="ECO:0000313" key="1">
    <source>
        <dbReference type="EMBL" id="CAK1580921.1"/>
    </source>
</evidence>
<dbReference type="AlphaFoldDB" id="A0AAV1KGN9"/>